<sequence length="196" mass="22035">MRTKNKYEEQAVTLCAAAVAAAGYELLEVNYRREGQEKYLTFIIDRRGGIGIEDCETVNNIVEPLLDATDIFSEAYNLEVSSAGLDRPLQTEADFKRYYDSPIILSTYKKFADCKQFIGCLQAYADGAVTLLLDFAAMEKLLGRKAFKSFRQNLQTEMAAAATETEFAAETEADLADVSLTFAPNEWSSVKRYYEF</sequence>
<dbReference type="PANTHER" id="PTHR33867:SF1">
    <property type="entry name" value="RIBOSOME MATURATION FACTOR RIMP"/>
    <property type="match status" value="1"/>
</dbReference>
<comment type="subcellular location">
    <subcellularLocation>
        <location evidence="3">Cytoplasm</location>
    </subcellularLocation>
</comment>
<reference evidence="5 6" key="1">
    <citation type="submission" date="2023-02" db="EMBL/GenBank/DDBJ databases">
        <title>Novel Oscillospiraceae bacterial genomes.</title>
        <authorList>
            <person name="Srinivasan S."/>
            <person name="Austin M.N."/>
            <person name="Fiedler T.L."/>
            <person name="Strenk S.M."/>
            <person name="Agnew K.J."/>
            <person name="Nagana Gowda G.A."/>
            <person name="Raftery D."/>
            <person name="Beamer M.A."/>
            <person name="Achilles S.L."/>
            <person name="Wiesenfeld H.C."/>
            <person name="Fredricks D.N."/>
            <person name="Hillier S.L."/>
        </authorList>
    </citation>
    <scope>NUCLEOTIDE SEQUENCE [LARGE SCALE GENOMIC DNA]</scope>
    <source>
        <strain evidence="5 6">CHIC02 1186E3-8</strain>
    </source>
</reference>
<evidence type="ECO:0000256" key="3">
    <source>
        <dbReference type="HAMAP-Rule" id="MF_01077"/>
    </source>
</evidence>
<evidence type="ECO:0000256" key="2">
    <source>
        <dbReference type="ARBA" id="ARBA00022517"/>
    </source>
</evidence>
<dbReference type="CDD" id="cd01734">
    <property type="entry name" value="YlxS_C"/>
    <property type="match status" value="1"/>
</dbReference>
<dbReference type="Gene3D" id="3.30.300.70">
    <property type="entry name" value="RimP-like superfamily, N-terminal"/>
    <property type="match status" value="1"/>
</dbReference>
<keyword evidence="6" id="KW-1185">Reference proteome</keyword>
<evidence type="ECO:0000313" key="6">
    <source>
        <dbReference type="Proteomes" id="UP001220478"/>
    </source>
</evidence>
<accession>A0ABY8C5P6</accession>
<keyword evidence="1 3" id="KW-0963">Cytoplasm</keyword>
<comment type="similarity">
    <text evidence="3">Belongs to the RimP family.</text>
</comment>
<dbReference type="SUPFAM" id="SSF75420">
    <property type="entry name" value="YhbC-like, N-terminal domain"/>
    <property type="match status" value="1"/>
</dbReference>
<dbReference type="RefSeq" id="WP_315571972.1">
    <property type="nucleotide sequence ID" value="NZ_CP118868.1"/>
</dbReference>
<dbReference type="EMBL" id="CP118868">
    <property type="protein sequence ID" value="WEG35916.1"/>
    <property type="molecule type" value="Genomic_DNA"/>
</dbReference>
<dbReference type="InterPro" id="IPR028989">
    <property type="entry name" value="RimP_N"/>
</dbReference>
<comment type="function">
    <text evidence="3">Required for maturation of 30S ribosomal subunits.</text>
</comment>
<dbReference type="InterPro" id="IPR003728">
    <property type="entry name" value="Ribosome_maturation_RimP"/>
</dbReference>
<dbReference type="Pfam" id="PF02576">
    <property type="entry name" value="RimP_N"/>
    <property type="match status" value="1"/>
</dbReference>
<feature type="domain" description="Ribosome maturation factor RimP N-terminal" evidence="4">
    <location>
        <begin position="14"/>
        <end position="86"/>
    </location>
</feature>
<dbReference type="InterPro" id="IPR028998">
    <property type="entry name" value="RimP_C"/>
</dbReference>
<evidence type="ECO:0000259" key="4">
    <source>
        <dbReference type="Pfam" id="PF02576"/>
    </source>
</evidence>
<evidence type="ECO:0000256" key="1">
    <source>
        <dbReference type="ARBA" id="ARBA00022490"/>
    </source>
</evidence>
<proteinExistence type="inferred from homology"/>
<dbReference type="Proteomes" id="UP001220478">
    <property type="component" value="Chromosome"/>
</dbReference>
<name>A0ABY8C5P6_9FIRM</name>
<organism evidence="5 6">
    <name type="scientific">Amygdalobacter indicium</name>
    <dbReference type="NCBI Taxonomy" id="3029272"/>
    <lineage>
        <taxon>Bacteria</taxon>
        <taxon>Bacillati</taxon>
        <taxon>Bacillota</taxon>
        <taxon>Clostridia</taxon>
        <taxon>Eubacteriales</taxon>
        <taxon>Oscillospiraceae</taxon>
        <taxon>Amygdalobacter</taxon>
    </lineage>
</organism>
<evidence type="ECO:0000313" key="5">
    <source>
        <dbReference type="EMBL" id="WEG35916.1"/>
    </source>
</evidence>
<dbReference type="PANTHER" id="PTHR33867">
    <property type="entry name" value="RIBOSOME MATURATION FACTOR RIMP"/>
    <property type="match status" value="1"/>
</dbReference>
<protein>
    <recommendedName>
        <fullName evidence="3">Ribosome maturation factor RimP</fullName>
    </recommendedName>
</protein>
<dbReference type="HAMAP" id="MF_01077">
    <property type="entry name" value="RimP"/>
    <property type="match status" value="1"/>
</dbReference>
<dbReference type="InterPro" id="IPR036847">
    <property type="entry name" value="RimP_C_sf"/>
</dbReference>
<keyword evidence="2 3" id="KW-0690">Ribosome biogenesis</keyword>
<gene>
    <name evidence="3" type="primary">rimP</name>
    <name evidence="5" type="ORF">PYS61_01745</name>
</gene>
<dbReference type="SUPFAM" id="SSF74942">
    <property type="entry name" value="YhbC-like, C-terminal domain"/>
    <property type="match status" value="1"/>
</dbReference>
<dbReference type="InterPro" id="IPR035956">
    <property type="entry name" value="RimP_N_sf"/>
</dbReference>